<keyword evidence="2" id="KW-1185">Reference proteome</keyword>
<dbReference type="KEGG" id="gry:D7I44_04370"/>
<dbReference type="Gene3D" id="3.40.50.1820">
    <property type="entry name" value="alpha/beta hydrolase"/>
    <property type="match status" value="1"/>
</dbReference>
<dbReference type="AlphaFoldDB" id="A0A387BNX2"/>
<evidence type="ECO:0000313" key="1">
    <source>
        <dbReference type="EMBL" id="AYG02829.1"/>
    </source>
</evidence>
<dbReference type="RefSeq" id="WP_120788363.1">
    <property type="nucleotide sequence ID" value="NZ_CP032624.1"/>
</dbReference>
<sequence>MAPIDIPMPAGDELPKPEVYLLTFGPKGHAVQRHSIRSERMVDGEGERTASSDAPQAILQRLAEGRAAGHPYTDVFVISHGWLTSTDNAIADYARWVELAIGQRPLHRLAPDYHGMVICVHWPSDPRDTGYRVTRAVHYAGWWLEKKLPFLSFYRMKDRAFRIGKNGLAPILKEMTANYPEARIHVMGHSFGAIVTSNAIAQEGVMADSLFLIEGAMSTWSFADPIESGRAKSKATEAVENAIDHVTGVVVGSSSAHDRALSVWYPFAESTRSLFWWSPNREPLWGGYGRHRFGALGFRGVSGKLNGFDAQRREVPHGTLEIDYALERGAVYSIDGSAVVVPPSGKGTWWTAKLMGAHSQILTPEISNLYWQSAGFPLALAAEGVRPVGDRAAGAERAVLARVEPL</sequence>
<dbReference type="SUPFAM" id="SSF53474">
    <property type="entry name" value="alpha/beta-Hydrolases"/>
    <property type="match status" value="1"/>
</dbReference>
<dbReference type="GO" id="GO:0016787">
    <property type="term" value="F:hydrolase activity"/>
    <property type="evidence" value="ECO:0007669"/>
    <property type="project" value="UniProtKB-KW"/>
</dbReference>
<dbReference type="Proteomes" id="UP000275069">
    <property type="component" value="Chromosome"/>
</dbReference>
<organism evidence="1 2">
    <name type="scientific">Gryllotalpicola protaetiae</name>
    <dbReference type="NCBI Taxonomy" id="2419771"/>
    <lineage>
        <taxon>Bacteria</taxon>
        <taxon>Bacillati</taxon>
        <taxon>Actinomycetota</taxon>
        <taxon>Actinomycetes</taxon>
        <taxon>Micrococcales</taxon>
        <taxon>Microbacteriaceae</taxon>
        <taxon>Gryllotalpicola</taxon>
    </lineage>
</organism>
<gene>
    <name evidence="1" type="ORF">D7I44_04370</name>
</gene>
<accession>A0A387BNX2</accession>
<proteinExistence type="predicted"/>
<protein>
    <submittedName>
        <fullName evidence="1">Alpha/beta hydrolase</fullName>
    </submittedName>
</protein>
<evidence type="ECO:0000313" key="2">
    <source>
        <dbReference type="Proteomes" id="UP000275069"/>
    </source>
</evidence>
<keyword evidence="1" id="KW-0378">Hydrolase</keyword>
<dbReference type="OrthoDB" id="280053at2"/>
<name>A0A387BNX2_9MICO</name>
<reference evidence="1 2" key="1">
    <citation type="submission" date="2018-09" db="EMBL/GenBank/DDBJ databases">
        <title>Genome sequencing of strain 2DFW10M-5.</title>
        <authorList>
            <person name="Heo J."/>
            <person name="Kim S.-J."/>
            <person name="Kwon S.-W."/>
        </authorList>
    </citation>
    <scope>NUCLEOTIDE SEQUENCE [LARGE SCALE GENOMIC DNA]</scope>
    <source>
        <strain evidence="1 2">2DFW10M-5</strain>
    </source>
</reference>
<dbReference type="EMBL" id="CP032624">
    <property type="protein sequence ID" value="AYG02829.1"/>
    <property type="molecule type" value="Genomic_DNA"/>
</dbReference>
<dbReference type="InterPro" id="IPR029058">
    <property type="entry name" value="AB_hydrolase_fold"/>
</dbReference>